<dbReference type="PIRSF" id="PIRSF029171">
    <property type="entry name" value="Esterase_LipA"/>
    <property type="match status" value="1"/>
</dbReference>
<dbReference type="GO" id="GO:0004806">
    <property type="term" value="F:triacylglycerol lipase activity"/>
    <property type="evidence" value="ECO:0007669"/>
    <property type="project" value="InterPro"/>
</dbReference>
<dbReference type="Proteomes" id="UP000219565">
    <property type="component" value="Unassembled WGS sequence"/>
</dbReference>
<accession>A0A285L8X8</accession>
<dbReference type="AlphaFoldDB" id="A0A285L8X8"/>
<dbReference type="InterPro" id="IPR029058">
    <property type="entry name" value="AB_hydrolase_fold"/>
</dbReference>
<dbReference type="GO" id="GO:0016042">
    <property type="term" value="P:lipid catabolic process"/>
    <property type="evidence" value="ECO:0007669"/>
    <property type="project" value="InterPro"/>
</dbReference>
<dbReference type="EMBL" id="OBEG01000002">
    <property type="protein sequence ID" value="SNY81352.1"/>
    <property type="molecule type" value="Genomic_DNA"/>
</dbReference>
<keyword evidence="1" id="KW-0732">Signal</keyword>
<dbReference type="PANTHER" id="PTHR34853">
    <property type="match status" value="1"/>
</dbReference>
<dbReference type="Gene3D" id="1.10.260.130">
    <property type="match status" value="1"/>
</dbReference>
<gene>
    <name evidence="2" type="ORF">SAMN04244553_2944</name>
</gene>
<sequence length="377" mass="39304">MRKLSVAAAVTACATALLYPSTASAEPAAGTIESVAPLAAVATPPDAADAARLLYRSTTAGDASTTASAAVYFPAGTPPEGGWPVIAWAHGTVGLGDDCAYSVAGPAARERDWAYLGTWLNQGYAVVAADYAGLGTPGEHPYLNGTVEAHNVVDAVKAATTQYTSLARKWVVVGQSQGGGAAVFTARYATEFGGPELDYRGAVGTGVPAYIEDILLPLGPGMPPLELSPHSTAYVLYILNGLRTTYPELDIESYLTDAGRDWLARARSACINEFGDELGAANVVLGDLFARPLAQIPDLRGILTRTMGLPESGYDRPVFLGQGLRDTDVITPATLAFAATLQANGQPVTLRTYQQDHSGAVNASLPDSLPFVRNLFS</sequence>
<dbReference type="STRING" id="1379680.GCA_001612615_05781"/>
<dbReference type="OrthoDB" id="9798122at2"/>
<feature type="chain" id="PRO_5012040964" evidence="1">
    <location>
        <begin position="26"/>
        <end position="377"/>
    </location>
</feature>
<feature type="signal peptide" evidence="1">
    <location>
        <begin position="1"/>
        <end position="25"/>
    </location>
</feature>
<evidence type="ECO:0000256" key="1">
    <source>
        <dbReference type="SAM" id="SignalP"/>
    </source>
</evidence>
<dbReference type="Pfam" id="PF03583">
    <property type="entry name" value="LIP"/>
    <property type="match status" value="1"/>
</dbReference>
<evidence type="ECO:0000313" key="3">
    <source>
        <dbReference type="Proteomes" id="UP000219565"/>
    </source>
</evidence>
<reference evidence="2 3" key="1">
    <citation type="submission" date="2017-09" db="EMBL/GenBank/DDBJ databases">
        <authorList>
            <person name="Ehlers B."/>
            <person name="Leendertz F.H."/>
        </authorList>
    </citation>
    <scope>NUCLEOTIDE SEQUENCE [LARGE SCALE GENOMIC DNA]</scope>
    <source>
        <strain evidence="2 3">DSM 45537</strain>
    </source>
</reference>
<dbReference type="RefSeq" id="WP_097245275.1">
    <property type="nucleotide sequence ID" value="NZ_OBEG01000002.1"/>
</dbReference>
<proteinExistence type="predicted"/>
<protein>
    <submittedName>
        <fullName evidence="2">Secretory lipase</fullName>
    </submittedName>
</protein>
<dbReference type="Gene3D" id="3.40.50.1820">
    <property type="entry name" value="alpha/beta hydrolase"/>
    <property type="match status" value="1"/>
</dbReference>
<dbReference type="PANTHER" id="PTHR34853:SF1">
    <property type="entry name" value="LIPASE 5"/>
    <property type="match status" value="1"/>
</dbReference>
<dbReference type="InterPro" id="IPR005152">
    <property type="entry name" value="Lipase_secreted"/>
</dbReference>
<evidence type="ECO:0000313" key="2">
    <source>
        <dbReference type="EMBL" id="SNY81352.1"/>
    </source>
</evidence>
<keyword evidence="3" id="KW-1185">Reference proteome</keyword>
<dbReference type="SUPFAM" id="SSF53474">
    <property type="entry name" value="alpha/beta-Hydrolases"/>
    <property type="match status" value="1"/>
</dbReference>
<organism evidence="2 3">
    <name type="scientific">Nocardia amikacinitolerans</name>
    <dbReference type="NCBI Taxonomy" id="756689"/>
    <lineage>
        <taxon>Bacteria</taxon>
        <taxon>Bacillati</taxon>
        <taxon>Actinomycetota</taxon>
        <taxon>Actinomycetes</taxon>
        <taxon>Mycobacteriales</taxon>
        <taxon>Nocardiaceae</taxon>
        <taxon>Nocardia</taxon>
    </lineage>
</organism>
<name>A0A285L8X8_9NOCA</name>